<gene>
    <name evidence="1" type="ORF">NPIL_582001</name>
</gene>
<keyword evidence="2" id="KW-1185">Reference proteome</keyword>
<accession>A0A8X6Q5U8</accession>
<evidence type="ECO:0000313" key="2">
    <source>
        <dbReference type="Proteomes" id="UP000887013"/>
    </source>
</evidence>
<protein>
    <submittedName>
        <fullName evidence="1">Uncharacterized protein</fullName>
    </submittedName>
</protein>
<reference evidence="1" key="1">
    <citation type="submission" date="2020-08" db="EMBL/GenBank/DDBJ databases">
        <title>Multicomponent nature underlies the extraordinary mechanical properties of spider dragline silk.</title>
        <authorList>
            <person name="Kono N."/>
            <person name="Nakamura H."/>
            <person name="Mori M."/>
            <person name="Yoshida Y."/>
            <person name="Ohtoshi R."/>
            <person name="Malay A.D."/>
            <person name="Moran D.A.P."/>
            <person name="Tomita M."/>
            <person name="Numata K."/>
            <person name="Arakawa K."/>
        </authorList>
    </citation>
    <scope>NUCLEOTIDE SEQUENCE</scope>
</reference>
<evidence type="ECO:0000313" key="1">
    <source>
        <dbReference type="EMBL" id="GFU07109.1"/>
    </source>
</evidence>
<comment type="caution">
    <text evidence="1">The sequence shown here is derived from an EMBL/GenBank/DDBJ whole genome shotgun (WGS) entry which is preliminary data.</text>
</comment>
<organism evidence="1 2">
    <name type="scientific">Nephila pilipes</name>
    <name type="common">Giant wood spider</name>
    <name type="synonym">Nephila maculata</name>
    <dbReference type="NCBI Taxonomy" id="299642"/>
    <lineage>
        <taxon>Eukaryota</taxon>
        <taxon>Metazoa</taxon>
        <taxon>Ecdysozoa</taxon>
        <taxon>Arthropoda</taxon>
        <taxon>Chelicerata</taxon>
        <taxon>Arachnida</taxon>
        <taxon>Araneae</taxon>
        <taxon>Araneomorphae</taxon>
        <taxon>Entelegynae</taxon>
        <taxon>Araneoidea</taxon>
        <taxon>Nephilidae</taxon>
        <taxon>Nephila</taxon>
    </lineage>
</organism>
<name>A0A8X6Q5U8_NEPPI</name>
<sequence>MRPRLLDANQRFSIPEMPFGAVSLIYLSRRIPSTIVRKQYRRGEGLIRPCVVQLRIGVVYDKAYCRGCNEGSSENFPGLKNWLVRRRRVTVSHRDGEQR</sequence>
<proteinExistence type="predicted"/>
<dbReference type="Proteomes" id="UP000887013">
    <property type="component" value="Unassembled WGS sequence"/>
</dbReference>
<dbReference type="EMBL" id="BMAW01028369">
    <property type="protein sequence ID" value="GFU07109.1"/>
    <property type="molecule type" value="Genomic_DNA"/>
</dbReference>
<dbReference type="AlphaFoldDB" id="A0A8X6Q5U8"/>